<dbReference type="PANTHER" id="PTHR35527">
    <property type="entry name" value="CHOLOYLGLYCINE HYDROLASE"/>
    <property type="match status" value="1"/>
</dbReference>
<evidence type="ECO:0000256" key="2">
    <source>
        <dbReference type="ARBA" id="ARBA00022801"/>
    </source>
</evidence>
<proteinExistence type="inferred from homology"/>
<dbReference type="RefSeq" id="WP_071873677.1">
    <property type="nucleotide sequence ID" value="NZ_JBHSHF010000002.1"/>
</dbReference>
<dbReference type="InterPro" id="IPR029055">
    <property type="entry name" value="Ntn_hydrolases_N"/>
</dbReference>
<evidence type="ECO:0000313" key="4">
    <source>
        <dbReference type="EMBL" id="OJG12189.1"/>
    </source>
</evidence>
<dbReference type="GO" id="GO:0016787">
    <property type="term" value="F:hydrolase activity"/>
    <property type="evidence" value="ECO:0007669"/>
    <property type="project" value="UniProtKB-KW"/>
</dbReference>
<dbReference type="SUPFAM" id="SSF56235">
    <property type="entry name" value="N-terminal nucleophile aminohydrolases (Ntn hydrolases)"/>
    <property type="match status" value="1"/>
</dbReference>
<reference evidence="4 5" key="1">
    <citation type="submission" date="2014-12" db="EMBL/GenBank/DDBJ databases">
        <title>Draft genome sequences of 29 type strains of Enterococci.</title>
        <authorList>
            <person name="Zhong Z."/>
            <person name="Sun Z."/>
            <person name="Liu W."/>
            <person name="Zhang W."/>
            <person name="Zhang H."/>
        </authorList>
    </citation>
    <scope>NUCLEOTIDE SEQUENCE [LARGE SCALE GENOMIC DNA]</scope>
    <source>
        <strain evidence="4 5">DSM 17690</strain>
    </source>
</reference>
<dbReference type="PANTHER" id="PTHR35527:SF2">
    <property type="entry name" value="HYDROLASE"/>
    <property type="match status" value="1"/>
</dbReference>
<feature type="domain" description="Choloylglycine hydrolase/NAAA C-terminal" evidence="3">
    <location>
        <begin position="2"/>
        <end position="315"/>
    </location>
</feature>
<accession>A0A1L8QXG4</accession>
<evidence type="ECO:0000259" key="3">
    <source>
        <dbReference type="Pfam" id="PF02275"/>
    </source>
</evidence>
<name>A0A1L8QXG4_9ENTE</name>
<comment type="caution">
    <text evidence="4">The sequence shown here is derived from an EMBL/GenBank/DDBJ whole genome shotgun (WGS) entry which is preliminary data.</text>
</comment>
<keyword evidence="5" id="KW-1185">Reference proteome</keyword>
<dbReference type="EMBL" id="JXKD01000001">
    <property type="protein sequence ID" value="OJG12189.1"/>
    <property type="molecule type" value="Genomic_DNA"/>
</dbReference>
<sequence length="327" mass="36589">MCTSIRYQTENGINFLARTMDFGFELHGQPIIIPRGYHWQLELGGEIATKYGYVGTGRKMENFLFADGVNEKGLAIAELYFPNEAKYESKPVEGKINLAPHEIISWILGEISSLEELKERLSEVAIVSKENDLLGIILPLHYILTDESGNTIVIEPDGQALKIKENPIHVMANSPELEWHIKNLNNYIGLQPHNFKQKTVGEYAASPFGQGSGTFGLPGGYTSPERFVRAAYLLQYTRQASTTDEGVMNIMHILGNVTIPKGVNIKDDGADDYTQYRAILNTTEKIYYLNNHDSNRIVTIALTEDALSSQEPTIYHLPKGIQLTNLN</sequence>
<dbReference type="InterPro" id="IPR052193">
    <property type="entry name" value="Peptidase_C59"/>
</dbReference>
<dbReference type="STRING" id="328396.RU93_GL000119"/>
<evidence type="ECO:0000313" key="5">
    <source>
        <dbReference type="Proteomes" id="UP000182149"/>
    </source>
</evidence>
<comment type="similarity">
    <text evidence="1">Belongs to the peptidase C59 family.</text>
</comment>
<dbReference type="Proteomes" id="UP000182149">
    <property type="component" value="Unassembled WGS sequence"/>
</dbReference>
<organism evidence="4 5">
    <name type="scientific">Enterococcus aquimarinus</name>
    <dbReference type="NCBI Taxonomy" id="328396"/>
    <lineage>
        <taxon>Bacteria</taxon>
        <taxon>Bacillati</taxon>
        <taxon>Bacillota</taxon>
        <taxon>Bacilli</taxon>
        <taxon>Lactobacillales</taxon>
        <taxon>Enterococcaceae</taxon>
        <taxon>Enterococcus</taxon>
    </lineage>
</organism>
<keyword evidence="2" id="KW-0378">Hydrolase</keyword>
<dbReference type="AlphaFoldDB" id="A0A1L8QXG4"/>
<gene>
    <name evidence="4" type="ORF">RU93_GL000119</name>
</gene>
<protein>
    <recommendedName>
        <fullName evidence="3">Choloylglycine hydrolase/NAAA C-terminal domain-containing protein</fullName>
    </recommendedName>
</protein>
<evidence type="ECO:0000256" key="1">
    <source>
        <dbReference type="ARBA" id="ARBA00006625"/>
    </source>
</evidence>
<dbReference type="InterPro" id="IPR029132">
    <property type="entry name" value="CBAH/NAAA_C"/>
</dbReference>
<dbReference type="Pfam" id="PF02275">
    <property type="entry name" value="CBAH"/>
    <property type="match status" value="1"/>
</dbReference>
<dbReference type="OrthoDB" id="9794717at2"/>
<dbReference type="CDD" id="cd00542">
    <property type="entry name" value="Ntn_PVA"/>
    <property type="match status" value="1"/>
</dbReference>
<dbReference type="Gene3D" id="3.60.60.10">
    <property type="entry name" value="Penicillin V Acylase, Chain A"/>
    <property type="match status" value="1"/>
</dbReference>